<dbReference type="RefSeq" id="WP_090674522.1">
    <property type="nucleotide sequence ID" value="NZ_FNIT01000006.1"/>
</dbReference>
<keyword evidence="1" id="KW-0732">Signal</keyword>
<sequence length="161" mass="17379">MIKVLAIGLWVCAATLGSSWVAANLRAGESAEAPKKPDFFEGLDYRKTDSIAVPLIADNAIRGYALARFVYTIDGELAASLSVPPDPVILDEAFRAVYSVSGFDFEHPERYDLAALVASVKSAVNTRYGRDVVEDVMVDQFDFIPKSPTGPLAEVKAAQLP</sequence>
<feature type="signal peptide" evidence="1">
    <location>
        <begin position="1"/>
        <end position="23"/>
    </location>
</feature>
<reference evidence="2 3" key="1">
    <citation type="submission" date="2016-10" db="EMBL/GenBank/DDBJ databases">
        <authorList>
            <person name="de Groot N.N."/>
        </authorList>
    </citation>
    <scope>NUCLEOTIDE SEQUENCE [LARGE SCALE GENOMIC DNA]</scope>
    <source>
        <strain evidence="3">L7-484,KACC 16230,DSM 25025</strain>
    </source>
</reference>
<evidence type="ECO:0000313" key="2">
    <source>
        <dbReference type="EMBL" id="SDO42978.1"/>
    </source>
</evidence>
<evidence type="ECO:0000313" key="3">
    <source>
        <dbReference type="Proteomes" id="UP000198793"/>
    </source>
</evidence>
<name>A0A1H0JGT1_9HYPH</name>
<proteinExistence type="predicted"/>
<protein>
    <submittedName>
        <fullName evidence="2">Uncharacterized protein</fullName>
    </submittedName>
</protein>
<dbReference type="AlphaFoldDB" id="A0A1H0JGT1"/>
<accession>A0A1H0JGT1</accession>
<feature type="chain" id="PRO_5011529750" evidence="1">
    <location>
        <begin position="24"/>
        <end position="161"/>
    </location>
</feature>
<dbReference type="OrthoDB" id="7847400at2"/>
<dbReference type="STRING" id="1166073.SAMN05192530_106179"/>
<organism evidence="2 3">
    <name type="scientific">Aureimonas jatrophae</name>
    <dbReference type="NCBI Taxonomy" id="1166073"/>
    <lineage>
        <taxon>Bacteria</taxon>
        <taxon>Pseudomonadati</taxon>
        <taxon>Pseudomonadota</taxon>
        <taxon>Alphaproteobacteria</taxon>
        <taxon>Hyphomicrobiales</taxon>
        <taxon>Aurantimonadaceae</taxon>
        <taxon>Aureimonas</taxon>
    </lineage>
</organism>
<evidence type="ECO:0000256" key="1">
    <source>
        <dbReference type="SAM" id="SignalP"/>
    </source>
</evidence>
<dbReference type="EMBL" id="FNIT01000006">
    <property type="protein sequence ID" value="SDO42978.1"/>
    <property type="molecule type" value="Genomic_DNA"/>
</dbReference>
<gene>
    <name evidence="2" type="ORF">SAMN05192530_106179</name>
</gene>
<dbReference type="Proteomes" id="UP000198793">
    <property type="component" value="Unassembled WGS sequence"/>
</dbReference>
<keyword evidence="3" id="KW-1185">Reference proteome</keyword>